<evidence type="ECO:0000313" key="5">
    <source>
        <dbReference type="EMBL" id="NBG89310.1"/>
    </source>
</evidence>
<dbReference type="SUPFAM" id="SSF51306">
    <property type="entry name" value="LexA/Signal peptidase"/>
    <property type="match status" value="1"/>
</dbReference>
<evidence type="ECO:0000259" key="4">
    <source>
        <dbReference type="PROSITE" id="PS50943"/>
    </source>
</evidence>
<dbReference type="PANTHER" id="PTHR40661">
    <property type="match status" value="1"/>
</dbReference>
<evidence type="ECO:0000313" key="6">
    <source>
        <dbReference type="Proteomes" id="UP000449710"/>
    </source>
</evidence>
<keyword evidence="3" id="KW-0804">Transcription</keyword>
<reference evidence="5 6" key="1">
    <citation type="submission" date="2019-04" db="EMBL/GenBank/DDBJ databases">
        <title>Isachenkonia alkalipeptolytica gen. nov. sp. nov. a new anaerobic, alkiliphilic organothrophic bacterium capable to reduce synthesized ferrihydrite isolated from a soda lake.</title>
        <authorList>
            <person name="Toshchakov S.V."/>
            <person name="Zavarzina D.G."/>
            <person name="Zhilina T.N."/>
            <person name="Kostrikina N.A."/>
            <person name="Kublanov I.V."/>
        </authorList>
    </citation>
    <scope>NUCLEOTIDE SEQUENCE [LARGE SCALE GENOMIC DNA]</scope>
    <source>
        <strain evidence="5 6">Z-1701</strain>
    </source>
</reference>
<evidence type="ECO:0000256" key="3">
    <source>
        <dbReference type="ARBA" id="ARBA00023163"/>
    </source>
</evidence>
<gene>
    <name evidence="5" type="ORF">ISALK_12495</name>
</gene>
<dbReference type="EMBL" id="SUMG01000021">
    <property type="protein sequence ID" value="NBG89310.1"/>
    <property type="molecule type" value="Genomic_DNA"/>
</dbReference>
<keyword evidence="1" id="KW-0805">Transcription regulation</keyword>
<name>A0AA44BFX4_9CLOT</name>
<dbReference type="GO" id="GO:0003677">
    <property type="term" value="F:DNA binding"/>
    <property type="evidence" value="ECO:0007669"/>
    <property type="project" value="UniProtKB-KW"/>
</dbReference>
<dbReference type="PROSITE" id="PS50943">
    <property type="entry name" value="HTH_CROC1"/>
    <property type="match status" value="1"/>
</dbReference>
<dbReference type="AlphaFoldDB" id="A0AA44BFX4"/>
<accession>A0AA44BFX4</accession>
<dbReference type="Pfam" id="PF00717">
    <property type="entry name" value="Peptidase_S24"/>
    <property type="match status" value="1"/>
</dbReference>
<sequence>MNRLAEQIKKAREQASLSEKALAKKCGISESYLRDIESGRKVIKEDIAEKILKKLGKSMDFISVAEEPTDEASDKVKAGKKQDSKEELQNYDLKPTGSWQKALGNLVKTYPVQRMDNGKVVGEKSLPLMENKVEGYHPDKLFFIEVTDNALQGLRIKKGDIVTVLDTQEIENGALYLINVAKGRMVRKLRKEGSGKIALFQGLEGENGVSKKKSELKIIGKCIKVEFSL</sequence>
<protein>
    <submittedName>
        <fullName evidence="5">Helix-turn-helix domain-containing protein</fullName>
    </submittedName>
</protein>
<proteinExistence type="predicted"/>
<dbReference type="Gene3D" id="2.10.109.10">
    <property type="entry name" value="Umud Fragment, subunit A"/>
    <property type="match status" value="1"/>
</dbReference>
<dbReference type="InterPro" id="IPR001387">
    <property type="entry name" value="Cro/C1-type_HTH"/>
</dbReference>
<dbReference type="InterPro" id="IPR036286">
    <property type="entry name" value="LexA/Signal_pep-like_sf"/>
</dbReference>
<dbReference type="RefSeq" id="WP_160722849.1">
    <property type="nucleotide sequence ID" value="NZ_SUMG01000021.1"/>
</dbReference>
<comment type="caution">
    <text evidence="5">The sequence shown here is derived from an EMBL/GenBank/DDBJ whole genome shotgun (WGS) entry which is preliminary data.</text>
</comment>
<dbReference type="Gene3D" id="1.10.260.40">
    <property type="entry name" value="lambda repressor-like DNA-binding domains"/>
    <property type="match status" value="1"/>
</dbReference>
<evidence type="ECO:0000256" key="2">
    <source>
        <dbReference type="ARBA" id="ARBA00023125"/>
    </source>
</evidence>
<dbReference type="InterPro" id="IPR010982">
    <property type="entry name" value="Lambda_DNA-bd_dom_sf"/>
</dbReference>
<dbReference type="SUPFAM" id="SSF47413">
    <property type="entry name" value="lambda repressor-like DNA-binding domains"/>
    <property type="match status" value="1"/>
</dbReference>
<dbReference type="SMART" id="SM00530">
    <property type="entry name" value="HTH_XRE"/>
    <property type="match status" value="1"/>
</dbReference>
<keyword evidence="2" id="KW-0238">DNA-binding</keyword>
<keyword evidence="6" id="KW-1185">Reference proteome</keyword>
<dbReference type="CDD" id="cd00093">
    <property type="entry name" value="HTH_XRE"/>
    <property type="match status" value="1"/>
</dbReference>
<feature type="domain" description="HTH cro/C1-type" evidence="4">
    <location>
        <begin position="8"/>
        <end position="62"/>
    </location>
</feature>
<dbReference type="Proteomes" id="UP000449710">
    <property type="component" value="Unassembled WGS sequence"/>
</dbReference>
<organism evidence="5 6">
    <name type="scientific">Isachenkonia alkalipeptolytica</name>
    <dbReference type="NCBI Taxonomy" id="2565777"/>
    <lineage>
        <taxon>Bacteria</taxon>
        <taxon>Bacillati</taxon>
        <taxon>Bacillota</taxon>
        <taxon>Clostridia</taxon>
        <taxon>Eubacteriales</taxon>
        <taxon>Clostridiaceae</taxon>
        <taxon>Isachenkonia</taxon>
    </lineage>
</organism>
<dbReference type="PANTHER" id="PTHR40661:SF3">
    <property type="entry name" value="FELS-1 PROPHAGE TRANSCRIPTIONAL REGULATOR"/>
    <property type="match status" value="1"/>
</dbReference>
<evidence type="ECO:0000256" key="1">
    <source>
        <dbReference type="ARBA" id="ARBA00023015"/>
    </source>
</evidence>
<dbReference type="Pfam" id="PF01381">
    <property type="entry name" value="HTH_3"/>
    <property type="match status" value="1"/>
</dbReference>
<dbReference type="InterPro" id="IPR015927">
    <property type="entry name" value="Peptidase_S24_S26A/B/C"/>
</dbReference>